<evidence type="ECO:0000259" key="7">
    <source>
        <dbReference type="PROSITE" id="PS50262"/>
    </source>
</evidence>
<dbReference type="PROSITE" id="PS00237">
    <property type="entry name" value="G_PROTEIN_RECEP_F1_1"/>
    <property type="match status" value="1"/>
</dbReference>
<keyword evidence="5" id="KW-0297">G-protein coupled receptor</keyword>
<proteinExistence type="inferred from homology"/>
<evidence type="ECO:0000256" key="1">
    <source>
        <dbReference type="ARBA" id="ARBA00004370"/>
    </source>
</evidence>
<dbReference type="PANTHER" id="PTHR45698:SF1">
    <property type="entry name" value="TRACE AMINE-ASSOCIATED RECEPTOR 13C-LIKE"/>
    <property type="match status" value="1"/>
</dbReference>
<name>A0AAD9KJL6_RIDPI</name>
<feature type="transmembrane region" description="Helical" evidence="6">
    <location>
        <begin position="148"/>
        <end position="166"/>
    </location>
</feature>
<evidence type="ECO:0000256" key="6">
    <source>
        <dbReference type="SAM" id="Phobius"/>
    </source>
</evidence>
<evidence type="ECO:0000256" key="3">
    <source>
        <dbReference type="ARBA" id="ARBA00022989"/>
    </source>
</evidence>
<feature type="transmembrane region" description="Helical" evidence="6">
    <location>
        <begin position="306"/>
        <end position="334"/>
    </location>
</feature>
<keyword evidence="5" id="KW-0807">Transducer</keyword>
<keyword evidence="4 6" id="KW-0472">Membrane</keyword>
<feature type="transmembrane region" description="Helical" evidence="6">
    <location>
        <begin position="261"/>
        <end position="286"/>
    </location>
</feature>
<keyword evidence="2 5" id="KW-0812">Transmembrane</keyword>
<dbReference type="PROSITE" id="PS50262">
    <property type="entry name" value="G_PROTEIN_RECEP_F1_2"/>
    <property type="match status" value="1"/>
</dbReference>
<accession>A0AAD9KJL6</accession>
<comment type="caution">
    <text evidence="8">The sequence shown here is derived from an EMBL/GenBank/DDBJ whole genome shotgun (WGS) entry which is preliminary data.</text>
</comment>
<feature type="transmembrane region" description="Helical" evidence="6">
    <location>
        <begin position="401"/>
        <end position="422"/>
    </location>
</feature>
<evidence type="ECO:0000256" key="2">
    <source>
        <dbReference type="ARBA" id="ARBA00022692"/>
    </source>
</evidence>
<feature type="transmembrane region" description="Helical" evidence="6">
    <location>
        <begin position="186"/>
        <end position="205"/>
    </location>
</feature>
<keyword evidence="3 6" id="KW-1133">Transmembrane helix</keyword>
<keyword evidence="5" id="KW-0675">Receptor</keyword>
<dbReference type="GO" id="GO:0016020">
    <property type="term" value="C:membrane"/>
    <property type="evidence" value="ECO:0007669"/>
    <property type="project" value="UniProtKB-SubCell"/>
</dbReference>
<dbReference type="Gene3D" id="1.20.1070.10">
    <property type="entry name" value="Rhodopsin 7-helix transmembrane proteins"/>
    <property type="match status" value="1"/>
</dbReference>
<dbReference type="PRINTS" id="PR00237">
    <property type="entry name" value="GPCRRHODOPSN"/>
</dbReference>
<feature type="domain" description="G-protein coupled receptors family 1 profile" evidence="7">
    <location>
        <begin position="157"/>
        <end position="415"/>
    </location>
</feature>
<dbReference type="Proteomes" id="UP001209878">
    <property type="component" value="Unassembled WGS sequence"/>
</dbReference>
<sequence length="449" mass="49103">MCLCLLMQPSAINALEQHVIEDFMTSTASTSEHRDASTSGGDLTVLEGCTTGSGTNNCTEKTTIANISDRKLTATWLELATTSHIHDMVVTAAFVHGVKTGNNTYVTTSADTPEVTSLAAIVQDNDATGSGEPTGSDGVGPVVKSVEVALSVFGFLVNALTCVTLARHGSVFCRFTLLLLQHQSLIDGYLCVAAMVLFLQPAMWWTGVRWIDWVVCHFWHTQFFYWTYSLVSAWNIVFMAVDRCVAVCLPMRHKCVSSRHVIGAFIAMHAAAFGSCVPPLFMVSVSADGTCERISSLPPEIAEKLYYGYAIFYLLVAYLLPVAAFTALYGHVLVKIRRRMRPISLGAANCLSIMTLRVTKCAVAVTAIFVLTVGYDVIYFFVSSMGVTEYEFDSPLQLAGIFLNLCNSVANPIVYVILLPSFRASVRRTFRRMFGNMQAFRHATVGAFT</sequence>
<dbReference type="CDD" id="cd00637">
    <property type="entry name" value="7tm_classA_rhodopsin-like"/>
    <property type="match status" value="1"/>
</dbReference>
<gene>
    <name evidence="8" type="ORF">NP493_964g00059</name>
</gene>
<dbReference type="SUPFAM" id="SSF81321">
    <property type="entry name" value="Family A G protein-coupled receptor-like"/>
    <property type="match status" value="1"/>
</dbReference>
<dbReference type="PANTHER" id="PTHR45698">
    <property type="entry name" value="TRACE AMINE-ASSOCIATED RECEPTOR 19N-RELATED"/>
    <property type="match status" value="1"/>
</dbReference>
<dbReference type="EMBL" id="JAODUO010000964">
    <property type="protein sequence ID" value="KAK2172401.1"/>
    <property type="molecule type" value="Genomic_DNA"/>
</dbReference>
<dbReference type="GO" id="GO:0004930">
    <property type="term" value="F:G protein-coupled receptor activity"/>
    <property type="evidence" value="ECO:0007669"/>
    <property type="project" value="UniProtKB-KW"/>
</dbReference>
<comment type="subcellular location">
    <subcellularLocation>
        <location evidence="1">Membrane</location>
    </subcellularLocation>
</comment>
<feature type="transmembrane region" description="Helical" evidence="6">
    <location>
        <begin position="225"/>
        <end position="249"/>
    </location>
</feature>
<dbReference type="Pfam" id="PF00001">
    <property type="entry name" value="7tm_1"/>
    <property type="match status" value="1"/>
</dbReference>
<dbReference type="InterPro" id="IPR000276">
    <property type="entry name" value="GPCR_Rhodpsn"/>
</dbReference>
<keyword evidence="9" id="KW-1185">Reference proteome</keyword>
<evidence type="ECO:0000256" key="5">
    <source>
        <dbReference type="RuleBase" id="RU000688"/>
    </source>
</evidence>
<protein>
    <recommendedName>
        <fullName evidence="7">G-protein coupled receptors family 1 profile domain-containing protein</fullName>
    </recommendedName>
</protein>
<organism evidence="8 9">
    <name type="scientific">Ridgeia piscesae</name>
    <name type="common">Tubeworm</name>
    <dbReference type="NCBI Taxonomy" id="27915"/>
    <lineage>
        <taxon>Eukaryota</taxon>
        <taxon>Metazoa</taxon>
        <taxon>Spiralia</taxon>
        <taxon>Lophotrochozoa</taxon>
        <taxon>Annelida</taxon>
        <taxon>Polychaeta</taxon>
        <taxon>Sedentaria</taxon>
        <taxon>Canalipalpata</taxon>
        <taxon>Sabellida</taxon>
        <taxon>Siboglinidae</taxon>
        <taxon>Ridgeia</taxon>
    </lineage>
</organism>
<reference evidence="8" key="1">
    <citation type="journal article" date="2023" name="Mol. Biol. Evol.">
        <title>Third-Generation Sequencing Reveals the Adaptive Role of the Epigenome in Three Deep-Sea Polychaetes.</title>
        <authorList>
            <person name="Perez M."/>
            <person name="Aroh O."/>
            <person name="Sun Y."/>
            <person name="Lan Y."/>
            <person name="Juniper S.K."/>
            <person name="Young C.R."/>
            <person name="Angers B."/>
            <person name="Qian P.Y."/>
        </authorList>
    </citation>
    <scope>NUCLEOTIDE SEQUENCE</scope>
    <source>
        <strain evidence="8">R07B-5</strain>
    </source>
</reference>
<evidence type="ECO:0000313" key="9">
    <source>
        <dbReference type="Proteomes" id="UP001209878"/>
    </source>
</evidence>
<comment type="similarity">
    <text evidence="5">Belongs to the G-protein coupled receptor 1 family.</text>
</comment>
<evidence type="ECO:0000313" key="8">
    <source>
        <dbReference type="EMBL" id="KAK2172401.1"/>
    </source>
</evidence>
<feature type="transmembrane region" description="Helical" evidence="6">
    <location>
        <begin position="361"/>
        <end position="381"/>
    </location>
</feature>
<dbReference type="AlphaFoldDB" id="A0AAD9KJL6"/>
<evidence type="ECO:0000256" key="4">
    <source>
        <dbReference type="ARBA" id="ARBA00023136"/>
    </source>
</evidence>
<dbReference type="InterPro" id="IPR017452">
    <property type="entry name" value="GPCR_Rhodpsn_7TM"/>
</dbReference>